<reference evidence="9" key="1">
    <citation type="submission" date="2024-05" db="EMBL/GenBank/DDBJ databases">
        <authorList>
            <person name="Luo Y.-C."/>
            <person name="Nicholds J."/>
            <person name="Mortimer T."/>
            <person name="Maboni G."/>
        </authorList>
    </citation>
    <scope>NUCLEOTIDE SEQUENCE</scope>
    <source>
        <strain evidence="9">153920</strain>
    </source>
</reference>
<comment type="similarity">
    <text evidence="3">Belongs to the BopA/IcsB family.</text>
</comment>
<dbReference type="InterPro" id="IPR044899">
    <property type="entry name" value="SptP_N_sf"/>
</dbReference>
<comment type="function">
    <text evidence="1">Plays a role in mediating bacterial evasion from the host autophagic pathway.</text>
</comment>
<evidence type="ECO:0000313" key="9">
    <source>
        <dbReference type="EMBL" id="XDJ42875.1"/>
    </source>
</evidence>
<evidence type="ECO:0000256" key="4">
    <source>
        <dbReference type="ARBA" id="ARBA00015333"/>
    </source>
</evidence>
<gene>
    <name evidence="9" type="ORF">ABRY99_04715</name>
</gene>
<dbReference type="RefSeq" id="WP_368643854.1">
    <property type="nucleotide sequence ID" value="NZ_CP158252.1"/>
</dbReference>
<dbReference type="SUPFAM" id="SSF56568">
    <property type="entry name" value="Non-globular alpha+beta subunits of globular proteins"/>
    <property type="match status" value="1"/>
</dbReference>
<evidence type="ECO:0000256" key="2">
    <source>
        <dbReference type="ARBA" id="ARBA00004613"/>
    </source>
</evidence>
<dbReference type="Gene3D" id="4.10.1330.10">
    <property type="entry name" value="non globular Virulence effector SptP domain"/>
    <property type="match status" value="1"/>
</dbReference>
<evidence type="ECO:0000256" key="7">
    <source>
        <dbReference type="SAM" id="MobiDB-lite"/>
    </source>
</evidence>
<evidence type="ECO:0000256" key="1">
    <source>
        <dbReference type="ARBA" id="ARBA00002556"/>
    </source>
</evidence>
<comment type="subcellular location">
    <subcellularLocation>
        <location evidence="2">Secreted</location>
    </subcellularLocation>
</comment>
<feature type="domain" description="Secreted effector protein SptP N-terminal" evidence="8">
    <location>
        <begin position="34"/>
        <end position="113"/>
    </location>
</feature>
<dbReference type="Pfam" id="PF09119">
    <property type="entry name" value="SicP-binding"/>
    <property type="match status" value="1"/>
</dbReference>
<dbReference type="InterPro" id="IPR011070">
    <property type="entry name" value="Globular_prot_asu/bsu"/>
</dbReference>
<keyword evidence="5" id="KW-0964">Secreted</keyword>
<accession>A0AB39CLM4</accession>
<keyword evidence="6" id="KW-0843">Virulence</keyword>
<name>A0AB39CLM4_9BURK</name>
<feature type="compositionally biased region" description="Basic and acidic residues" evidence="7">
    <location>
        <begin position="233"/>
        <end position="252"/>
    </location>
</feature>
<feature type="region of interest" description="Disordered" evidence="7">
    <location>
        <begin position="219"/>
        <end position="252"/>
    </location>
</feature>
<evidence type="ECO:0000256" key="6">
    <source>
        <dbReference type="ARBA" id="ARBA00023026"/>
    </source>
</evidence>
<evidence type="ECO:0000259" key="8">
    <source>
        <dbReference type="Pfam" id="PF09119"/>
    </source>
</evidence>
<organism evidence="9">
    <name type="scientific">Castellaniella ginsengisoli</name>
    <dbReference type="NCBI Taxonomy" id="546114"/>
    <lineage>
        <taxon>Bacteria</taxon>
        <taxon>Pseudomonadati</taxon>
        <taxon>Pseudomonadota</taxon>
        <taxon>Betaproteobacteria</taxon>
        <taxon>Burkholderiales</taxon>
        <taxon>Alcaligenaceae</taxon>
        <taxon>Castellaniella</taxon>
    </lineage>
</organism>
<dbReference type="GO" id="GO:0005615">
    <property type="term" value="C:extracellular space"/>
    <property type="evidence" value="ECO:0007669"/>
    <property type="project" value="InterPro"/>
</dbReference>
<evidence type="ECO:0000256" key="5">
    <source>
        <dbReference type="ARBA" id="ARBA00022525"/>
    </source>
</evidence>
<dbReference type="AlphaFoldDB" id="A0AB39CLM4"/>
<protein>
    <recommendedName>
        <fullName evidence="4">Effector protein BopA</fullName>
    </recommendedName>
</protein>
<dbReference type="InterPro" id="IPR015203">
    <property type="entry name" value="SptP_N"/>
</dbReference>
<sequence>MISIQNFSSISASADRVVVDQSAPDGPVLKEANYTLKDKAIFFLSKIPLLKNTNLVKNHLEKLDIENRAALGVFLGALSKIYNVKGASAAAEALKGETVPLNARKIKQLTSVAQDLYGKGAAKPAARQVVVRIWPNTEWKDGGPLQGRVGHASVTVKNKMDGNPKKHINEHISWWPGTSAGAGKKDRLFSQREGFSLADYKTDKQNEIADRTVSRLKKSEEAKARLKTGQAEPGDRNLAKYSPRADQKKDKDGNWGVCAQKVYLPLVGNNKDVNDKKNRFFSLFGLNEKNIIADAKQAKSDAANNRLGYTLASKTENCASMAARMLTSGGSENFVKFNKAWISEDPNKVHDYAKKLQAEVDKLNGQVQNIDQTFSDSLKNENFKMAFTDFKDAVLYPSQKEMNDLKTQLQKAKGDEAKDAINLQIKALLDKQVSGIESYFKGRDVLKEDKSQRSLLAAMDVISRNAPNSTDNFNSLTLKAKEIVTTMDAFLKSADLSKNSSTDAFIFGNAMLDKVRDFMKVEV</sequence>
<dbReference type="EMBL" id="CP158252">
    <property type="protein sequence ID" value="XDJ42875.1"/>
    <property type="molecule type" value="Genomic_DNA"/>
</dbReference>
<evidence type="ECO:0000256" key="3">
    <source>
        <dbReference type="ARBA" id="ARBA00007876"/>
    </source>
</evidence>
<proteinExistence type="inferred from homology"/>